<dbReference type="Gene3D" id="2.40.160.20">
    <property type="match status" value="1"/>
</dbReference>
<dbReference type="InterPro" id="IPR011250">
    <property type="entry name" value="OMP/PagP_B-barrel"/>
</dbReference>
<dbReference type="SUPFAM" id="SSF56925">
    <property type="entry name" value="OMPA-like"/>
    <property type="match status" value="1"/>
</dbReference>
<evidence type="ECO:0000313" key="4">
    <source>
        <dbReference type="EMBL" id="MBK0403605.1"/>
    </source>
</evidence>
<feature type="chain" id="PRO_5047289381" evidence="2">
    <location>
        <begin position="26"/>
        <end position="262"/>
    </location>
</feature>
<sequence length="262" mass="28282">MKLGNIKKVALAATLSLGLSVAAQAQGAYAKLGAGYQFGMGSATVTQTTGSQIERIKLNYGKGVVGNLALGYMFNPNIGAELGFGYLAGAKNESKNVYGNRVEDDTYYSRMLLIQPSIVISAGKEGLNPYAKFGLVAAKGKLVHELEYTQNGVAEMEIEQNGGWGLGLQGALGVEFGLSDQLAFFSELSMSNLSYAPERSEVVAYRYNGTDAMHYLTVRDRETVYVDSYVDSNKGEAMPRERLKENVPFSSVGINLGVKYNF</sequence>
<reference evidence="4 5" key="1">
    <citation type="submission" date="2020-12" db="EMBL/GenBank/DDBJ databases">
        <title>Bacterial novel species Adhaeribacter sp. BT258 isolated from soil.</title>
        <authorList>
            <person name="Jung H.-Y."/>
        </authorList>
    </citation>
    <scope>NUCLEOTIDE SEQUENCE [LARGE SCALE GENOMIC DNA]</scope>
    <source>
        <strain evidence="4 5">BT258</strain>
    </source>
</reference>
<keyword evidence="5" id="KW-1185">Reference proteome</keyword>
<dbReference type="Proteomes" id="UP000644147">
    <property type="component" value="Unassembled WGS sequence"/>
</dbReference>
<gene>
    <name evidence="4" type="ORF">I5M27_11450</name>
</gene>
<keyword evidence="1 2" id="KW-0732">Signal</keyword>
<evidence type="ECO:0000256" key="2">
    <source>
        <dbReference type="SAM" id="SignalP"/>
    </source>
</evidence>
<dbReference type="RefSeq" id="WP_200506350.1">
    <property type="nucleotide sequence ID" value="NZ_JAEHFX010000005.1"/>
</dbReference>
<dbReference type="EMBL" id="JAEHFX010000005">
    <property type="protein sequence ID" value="MBK0403605.1"/>
    <property type="molecule type" value="Genomic_DNA"/>
</dbReference>
<dbReference type="Pfam" id="PF13505">
    <property type="entry name" value="OMP_b-brl"/>
    <property type="match status" value="1"/>
</dbReference>
<dbReference type="InterPro" id="IPR027385">
    <property type="entry name" value="Beta-barrel_OMP"/>
</dbReference>
<protein>
    <submittedName>
        <fullName evidence="4">Porin family protein</fullName>
    </submittedName>
</protein>
<name>A0ABS1C2N5_9BACT</name>
<feature type="domain" description="Outer membrane protein beta-barrel" evidence="3">
    <location>
        <begin position="12"/>
        <end position="184"/>
    </location>
</feature>
<accession>A0ABS1C2N5</accession>
<feature type="signal peptide" evidence="2">
    <location>
        <begin position="1"/>
        <end position="25"/>
    </location>
</feature>
<evidence type="ECO:0000259" key="3">
    <source>
        <dbReference type="Pfam" id="PF13505"/>
    </source>
</evidence>
<comment type="caution">
    <text evidence="4">The sequence shown here is derived from an EMBL/GenBank/DDBJ whole genome shotgun (WGS) entry which is preliminary data.</text>
</comment>
<evidence type="ECO:0000256" key="1">
    <source>
        <dbReference type="ARBA" id="ARBA00022729"/>
    </source>
</evidence>
<proteinExistence type="predicted"/>
<organism evidence="4 5">
    <name type="scientific">Adhaeribacter terrigena</name>
    <dbReference type="NCBI Taxonomy" id="2793070"/>
    <lineage>
        <taxon>Bacteria</taxon>
        <taxon>Pseudomonadati</taxon>
        <taxon>Bacteroidota</taxon>
        <taxon>Cytophagia</taxon>
        <taxon>Cytophagales</taxon>
        <taxon>Hymenobacteraceae</taxon>
        <taxon>Adhaeribacter</taxon>
    </lineage>
</organism>
<evidence type="ECO:0000313" key="5">
    <source>
        <dbReference type="Proteomes" id="UP000644147"/>
    </source>
</evidence>